<gene>
    <name evidence="2" type="ORF">HSEST_0843</name>
</gene>
<feature type="transmembrane region" description="Helical" evidence="1">
    <location>
        <begin position="83"/>
        <end position="102"/>
    </location>
</feature>
<sequence length="179" mass="19239">MWPWGHLAVGYLLYRAIARDRPLDAGPIFALAIGTQLPDLIDKPLAWTVTLLPNGRSLGHSLVVAVPVLVGIALVVDQHRRQAAFALAVGYLTHLGTDALYPALAGDWYYVGFLGWPIVPPIAYADESAGIVAHLIGFELTLTSGFELLLVGGAIVLWLADQKPGWDATRRVLRGAIGI</sequence>
<feature type="transmembrane region" description="Helical" evidence="1">
    <location>
        <begin position="137"/>
        <end position="160"/>
    </location>
</feature>
<feature type="transmembrane region" description="Helical" evidence="1">
    <location>
        <begin position="57"/>
        <end position="76"/>
    </location>
</feature>
<keyword evidence="1" id="KW-0812">Transmembrane</keyword>
<keyword evidence="2" id="KW-0378">Hydrolase</keyword>
<dbReference type="EMBL" id="CP064791">
    <property type="protein sequence ID" value="QSG14386.1"/>
    <property type="molecule type" value="Genomic_DNA"/>
</dbReference>
<name>A0A897NW77_9EURY</name>
<proteinExistence type="predicted"/>
<organism evidence="2 3">
    <name type="scientific">Halapricum desulfuricans</name>
    <dbReference type="NCBI Taxonomy" id="2841257"/>
    <lineage>
        <taxon>Archaea</taxon>
        <taxon>Methanobacteriati</taxon>
        <taxon>Methanobacteriota</taxon>
        <taxon>Stenosarchaea group</taxon>
        <taxon>Halobacteria</taxon>
        <taxon>Halobacteriales</taxon>
        <taxon>Haloarculaceae</taxon>
        <taxon>Halapricum</taxon>
    </lineage>
</organism>
<accession>A0A897NW77</accession>
<evidence type="ECO:0000313" key="2">
    <source>
        <dbReference type="EMBL" id="QSG14386.1"/>
    </source>
</evidence>
<dbReference type="InterPro" id="IPR007404">
    <property type="entry name" value="YdjM-like"/>
</dbReference>
<dbReference type="RefSeq" id="WP_229122321.1">
    <property type="nucleotide sequence ID" value="NZ_CP064791.1"/>
</dbReference>
<evidence type="ECO:0000256" key="1">
    <source>
        <dbReference type="SAM" id="Phobius"/>
    </source>
</evidence>
<dbReference type="AlphaFoldDB" id="A0A897NW77"/>
<dbReference type="GeneID" id="68857480"/>
<protein>
    <submittedName>
        <fullName evidence="2">Membrane-bound metal-dependent hydrolase YbcI, DUF457 family</fullName>
    </submittedName>
</protein>
<reference evidence="2 3" key="1">
    <citation type="submission" date="2020-11" db="EMBL/GenBank/DDBJ databases">
        <title>Carbohydrate-dependent, anaerobic sulfur respiration: A novel catabolism in halophilic archaea.</title>
        <authorList>
            <person name="Sorokin D.Y."/>
            <person name="Messina E."/>
            <person name="Smedile F."/>
            <person name="La Cono V."/>
            <person name="Hallsworth J.E."/>
            <person name="Yakimov M.M."/>
        </authorList>
    </citation>
    <scope>NUCLEOTIDE SEQUENCE [LARGE SCALE GENOMIC DNA]</scope>
    <source>
        <strain evidence="2 3">HSR-Est</strain>
    </source>
</reference>
<keyword evidence="3" id="KW-1185">Reference proteome</keyword>
<dbReference type="Pfam" id="PF04307">
    <property type="entry name" value="YdjM"/>
    <property type="match status" value="1"/>
</dbReference>
<keyword evidence="1" id="KW-1133">Transmembrane helix</keyword>
<keyword evidence="1" id="KW-0472">Membrane</keyword>
<dbReference type="Proteomes" id="UP000663292">
    <property type="component" value="Chromosome"/>
</dbReference>
<dbReference type="GO" id="GO:0016787">
    <property type="term" value="F:hydrolase activity"/>
    <property type="evidence" value="ECO:0007669"/>
    <property type="project" value="UniProtKB-KW"/>
</dbReference>
<evidence type="ECO:0000313" key="3">
    <source>
        <dbReference type="Proteomes" id="UP000663292"/>
    </source>
</evidence>